<evidence type="ECO:0000313" key="3">
    <source>
        <dbReference type="Proteomes" id="UP000034875"/>
    </source>
</evidence>
<evidence type="ECO:0000259" key="1">
    <source>
        <dbReference type="Pfam" id="PF12728"/>
    </source>
</evidence>
<dbReference type="InterPro" id="IPR041657">
    <property type="entry name" value="HTH_17"/>
</dbReference>
<dbReference type="Proteomes" id="UP000034875">
    <property type="component" value="Unassembled WGS sequence"/>
</dbReference>
<dbReference type="SUPFAM" id="SSF46955">
    <property type="entry name" value="Putative DNA-binding domain"/>
    <property type="match status" value="1"/>
</dbReference>
<dbReference type="Gene3D" id="1.10.1660.10">
    <property type="match status" value="1"/>
</dbReference>
<proteinExistence type="predicted"/>
<dbReference type="EMBL" id="LCCZ01000011">
    <property type="protein sequence ID" value="KKS44124.1"/>
    <property type="molecule type" value="Genomic_DNA"/>
</dbReference>
<organism evidence="2 3">
    <name type="scientific">candidate division CPR1 bacterium GW2011_GWA2_42_17</name>
    <dbReference type="NCBI Taxonomy" id="1618341"/>
    <lineage>
        <taxon>Bacteria</taxon>
        <taxon>candidate division CPR1</taxon>
    </lineage>
</organism>
<name>A0A0G0Z621_9BACT</name>
<dbReference type="InterPro" id="IPR009061">
    <property type="entry name" value="DNA-bd_dom_put_sf"/>
</dbReference>
<gene>
    <name evidence="2" type="ORF">UV05_C0011G0015</name>
</gene>
<comment type="caution">
    <text evidence="2">The sequence shown here is derived from an EMBL/GenBank/DDBJ whole genome shotgun (WGS) entry which is preliminary data.</text>
</comment>
<evidence type="ECO:0000313" key="2">
    <source>
        <dbReference type="EMBL" id="KKS44124.1"/>
    </source>
</evidence>
<sequence length="162" mass="18139">MSVSMTTSQVAVVLGVRSETIRRYVEDGKLLASKDPMSGRLQVSAASLAQFICEQQLLGKTLYTSNEITTAVLEKASRTLVFIIVDAACEESFDFDQKALFELAWSILSTRFIPEWDGVGKKYRRIVLHAVEGTRGNQLFAGLELAFQLYDLRVKEQERVLA</sequence>
<dbReference type="Pfam" id="PF12728">
    <property type="entry name" value="HTH_17"/>
    <property type="match status" value="1"/>
</dbReference>
<protein>
    <recommendedName>
        <fullName evidence="1">Helix-turn-helix domain-containing protein</fullName>
    </recommendedName>
</protein>
<accession>A0A0G0Z621</accession>
<feature type="domain" description="Helix-turn-helix" evidence="1">
    <location>
        <begin position="5"/>
        <end position="55"/>
    </location>
</feature>
<dbReference type="AlphaFoldDB" id="A0A0G0Z621"/>
<reference evidence="2 3" key="1">
    <citation type="journal article" date="2015" name="Nature">
        <title>rRNA introns, odd ribosomes, and small enigmatic genomes across a large radiation of phyla.</title>
        <authorList>
            <person name="Brown C.T."/>
            <person name="Hug L.A."/>
            <person name="Thomas B.C."/>
            <person name="Sharon I."/>
            <person name="Castelle C.J."/>
            <person name="Singh A."/>
            <person name="Wilkins M.J."/>
            <person name="Williams K.H."/>
            <person name="Banfield J.F."/>
        </authorList>
    </citation>
    <scope>NUCLEOTIDE SEQUENCE [LARGE SCALE GENOMIC DNA]</scope>
</reference>